<evidence type="ECO:0000256" key="1">
    <source>
        <dbReference type="SAM" id="Phobius"/>
    </source>
</evidence>
<feature type="transmembrane region" description="Helical" evidence="1">
    <location>
        <begin position="217"/>
        <end position="235"/>
    </location>
</feature>
<sequence>MGIRVLPRLSLRMLLERLEEVHGVELPESIVDALVDWEQDLLFVRFKEPSGPEVGEPLPTRAPAFLFTDERTGEVTALEVIGLSELLKELERPRAELLSNRELVATIMYLAGGRVRGSTRLQKTVFLVQRKLGLGSLSFEPWKYGPWSRELEVLLRELEERRLLKVRAETPDLASEFFRESPSRVYEASRELIEEGERAYERLEKAEPLKALQLKRLVAAALAAPLSYLVAYVYMKYPEMTQKSSIHDKVREWMGFYGLR</sequence>
<name>A0A7C1GL07_9CREN</name>
<organism evidence="2">
    <name type="scientific">Thermofilum adornatum</name>
    <dbReference type="NCBI Taxonomy" id="1365176"/>
    <lineage>
        <taxon>Archaea</taxon>
        <taxon>Thermoproteota</taxon>
        <taxon>Thermoprotei</taxon>
        <taxon>Thermofilales</taxon>
        <taxon>Thermofilaceae</taxon>
        <taxon>Thermofilum</taxon>
    </lineage>
</organism>
<keyword evidence="1" id="KW-0812">Transmembrane</keyword>
<gene>
    <name evidence="2" type="ORF">ENN26_05795</name>
</gene>
<dbReference type="EMBL" id="DSAY01000104">
    <property type="protein sequence ID" value="HDP15270.1"/>
    <property type="molecule type" value="Genomic_DNA"/>
</dbReference>
<keyword evidence="1" id="KW-1133">Transmembrane helix</keyword>
<dbReference type="AlphaFoldDB" id="A0A7C1GL07"/>
<comment type="caution">
    <text evidence="2">The sequence shown here is derived from an EMBL/GenBank/DDBJ whole genome shotgun (WGS) entry which is preliminary data.</text>
</comment>
<protein>
    <submittedName>
        <fullName evidence="2">Uncharacterized protein</fullName>
    </submittedName>
</protein>
<keyword evidence="1" id="KW-0472">Membrane</keyword>
<accession>A0A7C1GL07</accession>
<reference evidence="2" key="1">
    <citation type="journal article" date="2020" name="mSystems">
        <title>Genome- and Community-Level Interaction Insights into Carbon Utilization and Element Cycling Functions of Hydrothermarchaeota in Hydrothermal Sediment.</title>
        <authorList>
            <person name="Zhou Z."/>
            <person name="Liu Y."/>
            <person name="Xu W."/>
            <person name="Pan J."/>
            <person name="Luo Z.H."/>
            <person name="Li M."/>
        </authorList>
    </citation>
    <scope>NUCLEOTIDE SEQUENCE [LARGE SCALE GENOMIC DNA]</scope>
    <source>
        <strain evidence="2">SpSt-116</strain>
    </source>
</reference>
<proteinExistence type="predicted"/>
<evidence type="ECO:0000313" key="2">
    <source>
        <dbReference type="EMBL" id="HDP15270.1"/>
    </source>
</evidence>